<protein>
    <recommendedName>
        <fullName evidence="3">SWIM-type domain-containing protein</fullName>
    </recommendedName>
</protein>
<name>A0A3S3RNB2_9BACT</name>
<feature type="domain" description="SWIM-type" evidence="3">
    <location>
        <begin position="32"/>
        <end position="62"/>
    </location>
</feature>
<dbReference type="PANTHER" id="PTHR38133:SF1">
    <property type="entry name" value="SLR1429 PROTEIN"/>
    <property type="match status" value="1"/>
</dbReference>
<keyword evidence="1" id="KW-0863">Zinc-finger</keyword>
<feature type="region of interest" description="Disordered" evidence="2">
    <location>
        <begin position="191"/>
        <end position="225"/>
    </location>
</feature>
<dbReference type="GO" id="GO:0008270">
    <property type="term" value="F:zinc ion binding"/>
    <property type="evidence" value="ECO:0007669"/>
    <property type="project" value="UniProtKB-KW"/>
</dbReference>
<feature type="compositionally biased region" description="Basic residues" evidence="2">
    <location>
        <begin position="131"/>
        <end position="143"/>
    </location>
</feature>
<dbReference type="EMBL" id="MTKO01000107">
    <property type="protein sequence ID" value="RWX43867.1"/>
    <property type="molecule type" value="Genomic_DNA"/>
</dbReference>
<dbReference type="PROSITE" id="PS50966">
    <property type="entry name" value="ZF_SWIM"/>
    <property type="match status" value="1"/>
</dbReference>
<sequence>MSGPTFLLPDLLAGKFPKALQETFMRQGKGLFPTPEEISFDCSCPDWASMCKHVAASLYGVGARLDEDPALFFTLRQVNMADLITQAVRDKTASILKGDTKGKGNVIADDQLEDLFGISMDAFDSGPAVKKAAKKPAPAKKKSAVAGKKQAPAAKKPRKKAAEKKVSETPESVMAATDEIFQKEVSQKKLKEVGIKKRSQKRQQQKESKQTGKKGKEELQGHPTVTALVAHHLENSADGLTTKDLEEKTGLPARKLYGALGYLKKQGKAWNPAWGVYQLR</sequence>
<proteinExistence type="predicted"/>
<feature type="compositionally biased region" description="Basic and acidic residues" evidence="2">
    <location>
        <begin position="204"/>
        <end position="220"/>
    </location>
</feature>
<evidence type="ECO:0000256" key="1">
    <source>
        <dbReference type="PROSITE-ProRule" id="PRU00325"/>
    </source>
</evidence>
<organism evidence="4 5">
    <name type="scientific">Candidatus Electrothrix aarhusensis</name>
    <dbReference type="NCBI Taxonomy" id="1859131"/>
    <lineage>
        <taxon>Bacteria</taxon>
        <taxon>Pseudomonadati</taxon>
        <taxon>Thermodesulfobacteriota</taxon>
        <taxon>Desulfobulbia</taxon>
        <taxon>Desulfobulbales</taxon>
        <taxon>Desulfobulbaceae</taxon>
        <taxon>Candidatus Electrothrix</taxon>
    </lineage>
</organism>
<keyword evidence="1" id="KW-0862">Zinc</keyword>
<feature type="compositionally biased region" description="Low complexity" evidence="2">
    <location>
        <begin position="144"/>
        <end position="154"/>
    </location>
</feature>
<dbReference type="PANTHER" id="PTHR38133">
    <property type="entry name" value="SLR1429 PROTEIN"/>
    <property type="match status" value="1"/>
</dbReference>
<dbReference type="Proteomes" id="UP000287853">
    <property type="component" value="Unassembled WGS sequence"/>
</dbReference>
<evidence type="ECO:0000256" key="2">
    <source>
        <dbReference type="SAM" id="MobiDB-lite"/>
    </source>
</evidence>
<evidence type="ECO:0000313" key="4">
    <source>
        <dbReference type="EMBL" id="RWX43867.1"/>
    </source>
</evidence>
<dbReference type="AlphaFoldDB" id="A0A3S3RNB2"/>
<dbReference type="InterPro" id="IPR007527">
    <property type="entry name" value="Znf_SWIM"/>
</dbReference>
<gene>
    <name evidence="4" type="ORF">H206_02361</name>
</gene>
<accession>A0A3S3RNB2</accession>
<evidence type="ECO:0000259" key="3">
    <source>
        <dbReference type="PROSITE" id="PS50966"/>
    </source>
</evidence>
<feature type="region of interest" description="Disordered" evidence="2">
    <location>
        <begin position="129"/>
        <end position="172"/>
    </location>
</feature>
<keyword evidence="5" id="KW-1185">Reference proteome</keyword>
<reference evidence="4 5" key="1">
    <citation type="submission" date="2017-01" db="EMBL/GenBank/DDBJ databases">
        <title>The cable genome- insights into the physiology and evolution of filamentous bacteria capable of sulfide oxidation via long distance electron transfer.</title>
        <authorList>
            <person name="Schreiber L."/>
            <person name="Bjerg J.T."/>
            <person name="Boggild A."/>
            <person name="Van De Vossenberg J."/>
            <person name="Meysman F."/>
            <person name="Nielsen L.P."/>
            <person name="Schramm A."/>
            <person name="Kjeldsen K.U."/>
        </authorList>
    </citation>
    <scope>NUCLEOTIDE SEQUENCE [LARGE SCALE GENOMIC DNA]</scope>
    <source>
        <strain evidence="4">MCF</strain>
    </source>
</reference>
<evidence type="ECO:0000313" key="5">
    <source>
        <dbReference type="Proteomes" id="UP000287853"/>
    </source>
</evidence>
<comment type="caution">
    <text evidence="4">The sequence shown here is derived from an EMBL/GenBank/DDBJ whole genome shotgun (WGS) entry which is preliminary data.</text>
</comment>
<keyword evidence="1" id="KW-0479">Metal-binding</keyword>